<protein>
    <submittedName>
        <fullName evidence="2">YwdI family protein</fullName>
    </submittedName>
</protein>
<name>A0ABT8GKW2_9BACL</name>
<feature type="compositionally biased region" description="Polar residues" evidence="1">
    <location>
        <begin position="67"/>
        <end position="87"/>
    </location>
</feature>
<organism evidence="2 3">
    <name type="scientific">Ureibacillus aquaedulcis</name>
    <dbReference type="NCBI Taxonomy" id="3058421"/>
    <lineage>
        <taxon>Bacteria</taxon>
        <taxon>Bacillati</taxon>
        <taxon>Bacillota</taxon>
        <taxon>Bacilli</taxon>
        <taxon>Bacillales</taxon>
        <taxon>Caryophanaceae</taxon>
        <taxon>Ureibacillus</taxon>
    </lineage>
</organism>
<dbReference type="Pfam" id="PF17261">
    <property type="entry name" value="DUF5327"/>
    <property type="match status" value="1"/>
</dbReference>
<dbReference type="Proteomes" id="UP001172743">
    <property type="component" value="Unassembled WGS sequence"/>
</dbReference>
<evidence type="ECO:0000256" key="1">
    <source>
        <dbReference type="SAM" id="MobiDB-lite"/>
    </source>
</evidence>
<feature type="compositionally biased region" description="Low complexity" evidence="1">
    <location>
        <begin position="52"/>
        <end position="66"/>
    </location>
</feature>
<sequence>MISYQALLLEIEQLASSTKNQQDEQYIREQLSAIRALCNVALSNGTNVLAKAHSPASSVAAHPAQSFPSSPTTMQSPNIIQNTNSINGGKLEENDANGESIFDF</sequence>
<dbReference type="EMBL" id="JAUHTQ010000001">
    <property type="protein sequence ID" value="MDN4492057.1"/>
    <property type="molecule type" value="Genomic_DNA"/>
</dbReference>
<feature type="region of interest" description="Disordered" evidence="1">
    <location>
        <begin position="52"/>
        <end position="104"/>
    </location>
</feature>
<accession>A0ABT8GKW2</accession>
<dbReference type="RefSeq" id="WP_301136164.1">
    <property type="nucleotide sequence ID" value="NZ_JAUHTQ010000001.1"/>
</dbReference>
<dbReference type="InterPro" id="IPR035218">
    <property type="entry name" value="DUF5327"/>
</dbReference>
<evidence type="ECO:0000313" key="2">
    <source>
        <dbReference type="EMBL" id="MDN4492057.1"/>
    </source>
</evidence>
<reference evidence="2" key="1">
    <citation type="submission" date="2023-07" db="EMBL/GenBank/DDBJ databases">
        <title>Ureibacillus sp. isolated from freshwater well.</title>
        <authorList>
            <person name="Kirdat K."/>
            <person name="Bhatt A."/>
            <person name="Teware R."/>
            <person name="Bhavsar Y."/>
            <person name="Yadav A."/>
        </authorList>
    </citation>
    <scope>NUCLEOTIDE SEQUENCE</scope>
    <source>
        <strain evidence="2">BA0131</strain>
    </source>
</reference>
<proteinExistence type="predicted"/>
<keyword evidence="3" id="KW-1185">Reference proteome</keyword>
<evidence type="ECO:0000313" key="3">
    <source>
        <dbReference type="Proteomes" id="UP001172743"/>
    </source>
</evidence>
<gene>
    <name evidence="2" type="ORF">QYB95_00775</name>
</gene>
<comment type="caution">
    <text evidence="2">The sequence shown here is derived from an EMBL/GenBank/DDBJ whole genome shotgun (WGS) entry which is preliminary data.</text>
</comment>